<dbReference type="SMART" id="SM00347">
    <property type="entry name" value="HTH_MARR"/>
    <property type="match status" value="1"/>
</dbReference>
<dbReference type="PROSITE" id="PS50995">
    <property type="entry name" value="HTH_MARR_2"/>
    <property type="match status" value="1"/>
</dbReference>
<dbReference type="Gene3D" id="1.10.10.10">
    <property type="entry name" value="Winged helix-like DNA-binding domain superfamily/Winged helix DNA-binding domain"/>
    <property type="match status" value="1"/>
</dbReference>
<dbReference type="InterPro" id="IPR036388">
    <property type="entry name" value="WH-like_DNA-bd_sf"/>
</dbReference>
<dbReference type="RefSeq" id="WP_252801813.1">
    <property type="nucleotide sequence ID" value="NZ_BAAABM010000047.1"/>
</dbReference>
<dbReference type="PANTHER" id="PTHR39515:SF2">
    <property type="entry name" value="HTH-TYPE TRANSCRIPTIONAL REGULATOR RV0880"/>
    <property type="match status" value="1"/>
</dbReference>
<dbReference type="SUPFAM" id="SSF46785">
    <property type="entry name" value="Winged helix' DNA-binding domain"/>
    <property type="match status" value="1"/>
</dbReference>
<evidence type="ECO:0000313" key="3">
    <source>
        <dbReference type="Proteomes" id="UP001501822"/>
    </source>
</evidence>
<sequence>MDEVDEVDVNEVAHELRLVVGRLVRRARRPEDLPTPQAAVLGHLDREGPMTTAELAERQHVRHQSMARTVGRLTDLGLITAGPHPSDARKTLLTVTDAGRAELRSQRTRRAGWLAEAIASELDPRERRDLVRAVALLARLADH</sequence>
<dbReference type="InterPro" id="IPR036390">
    <property type="entry name" value="WH_DNA-bd_sf"/>
</dbReference>
<protein>
    <submittedName>
        <fullName evidence="2">MarR family transcriptional regulator</fullName>
    </submittedName>
</protein>
<reference evidence="3" key="1">
    <citation type="journal article" date="2019" name="Int. J. Syst. Evol. Microbiol.">
        <title>The Global Catalogue of Microorganisms (GCM) 10K type strain sequencing project: providing services to taxonomists for standard genome sequencing and annotation.</title>
        <authorList>
            <consortium name="The Broad Institute Genomics Platform"/>
            <consortium name="The Broad Institute Genome Sequencing Center for Infectious Disease"/>
            <person name="Wu L."/>
            <person name="Ma J."/>
        </authorList>
    </citation>
    <scope>NUCLEOTIDE SEQUENCE [LARGE SCALE GENOMIC DNA]</scope>
    <source>
        <strain evidence="3">JCM 3146</strain>
    </source>
</reference>
<dbReference type="InterPro" id="IPR052526">
    <property type="entry name" value="HTH-type_Bedaq_tolerance"/>
</dbReference>
<gene>
    <name evidence="2" type="ORF">GCM10010151_50550</name>
</gene>
<dbReference type="EMBL" id="BAAABM010000047">
    <property type="protein sequence ID" value="GAA0354901.1"/>
    <property type="molecule type" value="Genomic_DNA"/>
</dbReference>
<dbReference type="Gene3D" id="1.10.287.100">
    <property type="match status" value="1"/>
</dbReference>
<accession>A0ABP3GU92</accession>
<keyword evidence="3" id="KW-1185">Reference proteome</keyword>
<comment type="caution">
    <text evidence="2">The sequence shown here is derived from an EMBL/GenBank/DDBJ whole genome shotgun (WGS) entry which is preliminary data.</text>
</comment>
<dbReference type="PANTHER" id="PTHR39515">
    <property type="entry name" value="CONSERVED PROTEIN"/>
    <property type="match status" value="1"/>
</dbReference>
<evidence type="ECO:0000259" key="1">
    <source>
        <dbReference type="PROSITE" id="PS50995"/>
    </source>
</evidence>
<feature type="domain" description="HTH marR-type" evidence="1">
    <location>
        <begin position="9"/>
        <end position="142"/>
    </location>
</feature>
<proteinExistence type="predicted"/>
<organism evidence="2 3">
    <name type="scientific">Actinoallomurus spadix</name>
    <dbReference type="NCBI Taxonomy" id="79912"/>
    <lineage>
        <taxon>Bacteria</taxon>
        <taxon>Bacillati</taxon>
        <taxon>Actinomycetota</taxon>
        <taxon>Actinomycetes</taxon>
        <taxon>Streptosporangiales</taxon>
        <taxon>Thermomonosporaceae</taxon>
        <taxon>Actinoallomurus</taxon>
    </lineage>
</organism>
<dbReference type="Proteomes" id="UP001501822">
    <property type="component" value="Unassembled WGS sequence"/>
</dbReference>
<dbReference type="InterPro" id="IPR000835">
    <property type="entry name" value="HTH_MarR-typ"/>
</dbReference>
<evidence type="ECO:0000313" key="2">
    <source>
        <dbReference type="EMBL" id="GAA0354901.1"/>
    </source>
</evidence>
<name>A0ABP3GU92_9ACTN</name>
<dbReference type="Pfam" id="PF12802">
    <property type="entry name" value="MarR_2"/>
    <property type="match status" value="1"/>
</dbReference>